<accession>A0A067Q9E1</accession>
<dbReference type="EMBL" id="KL197714">
    <property type="protein sequence ID" value="KDQ60122.1"/>
    <property type="molecule type" value="Genomic_DNA"/>
</dbReference>
<evidence type="ECO:0000313" key="1">
    <source>
        <dbReference type="EMBL" id="KDQ60122.1"/>
    </source>
</evidence>
<dbReference type="PANTHER" id="PTHR33835">
    <property type="entry name" value="YALI0C07656P"/>
    <property type="match status" value="1"/>
</dbReference>
<proteinExistence type="predicted"/>
<dbReference type="AlphaFoldDB" id="A0A067Q9E1"/>
<evidence type="ECO:0008006" key="3">
    <source>
        <dbReference type="Google" id="ProtNLM"/>
    </source>
</evidence>
<protein>
    <recommendedName>
        <fullName evidence="3">Metallo-beta-lactamase domain-containing protein</fullName>
    </recommendedName>
</protein>
<dbReference type="InterPro" id="IPR036866">
    <property type="entry name" value="RibonucZ/Hydroxyglut_hydro"/>
</dbReference>
<sequence>MSTTVIREVAKDVWIFSCPFARFGVIPFGGRSTAIKLSNGDVWLLASTPADTQTKEKLNELGPVKYIVGADAVHHLYLGDYKKAYPEAKLISVDEAIAKKKEEGLKFDGSFDSQDKFGFEDDIKHCYFSGYKNKDVAFFHPASKSMIEADLLLNLPAKEQYSKTGSSGAIPIIDSFSPFSWAQMNPYSWAHKKFAWSLGVDKEAMKRDVKTVAGWDFERIIPCHGDVIETDAKKAWEAVYQYYI</sequence>
<dbReference type="PANTHER" id="PTHR33835:SF1">
    <property type="entry name" value="METALLO-BETA-LACTAMASE DOMAIN-CONTAINING PROTEIN"/>
    <property type="match status" value="1"/>
</dbReference>
<reference evidence="2" key="1">
    <citation type="journal article" date="2014" name="Proc. Natl. Acad. Sci. U.S.A.">
        <title>Extensive sampling of basidiomycete genomes demonstrates inadequacy of the white-rot/brown-rot paradigm for wood decay fungi.</title>
        <authorList>
            <person name="Riley R."/>
            <person name="Salamov A.A."/>
            <person name="Brown D.W."/>
            <person name="Nagy L.G."/>
            <person name="Floudas D."/>
            <person name="Held B.W."/>
            <person name="Levasseur A."/>
            <person name="Lombard V."/>
            <person name="Morin E."/>
            <person name="Otillar R."/>
            <person name="Lindquist E.A."/>
            <person name="Sun H."/>
            <person name="LaButti K.M."/>
            <person name="Schmutz J."/>
            <person name="Jabbour D."/>
            <person name="Luo H."/>
            <person name="Baker S.E."/>
            <person name="Pisabarro A.G."/>
            <person name="Walton J.D."/>
            <person name="Blanchette R.A."/>
            <person name="Henrissat B."/>
            <person name="Martin F."/>
            <person name="Cullen D."/>
            <person name="Hibbett D.S."/>
            <person name="Grigoriev I.V."/>
        </authorList>
    </citation>
    <scope>NUCLEOTIDE SEQUENCE [LARGE SCALE GENOMIC DNA]</scope>
    <source>
        <strain evidence="2">MUCL 33604</strain>
    </source>
</reference>
<dbReference type="InterPro" id="IPR025638">
    <property type="entry name" value="DUF4336"/>
</dbReference>
<dbReference type="OrthoDB" id="421671at2759"/>
<evidence type="ECO:0000313" key="2">
    <source>
        <dbReference type="Proteomes" id="UP000027265"/>
    </source>
</evidence>
<name>A0A067Q9E1_9AGAM</name>
<dbReference type="SUPFAM" id="SSF56281">
    <property type="entry name" value="Metallo-hydrolase/oxidoreductase"/>
    <property type="match status" value="1"/>
</dbReference>
<dbReference type="Proteomes" id="UP000027265">
    <property type="component" value="Unassembled WGS sequence"/>
</dbReference>
<keyword evidence="2" id="KW-1185">Reference proteome</keyword>
<dbReference type="InParanoid" id="A0A067Q9E1"/>
<dbReference type="HOGENOM" id="CLU_056292_1_0_1"/>
<gene>
    <name evidence="1" type="ORF">JAAARDRAFT_32495</name>
</gene>
<organism evidence="1 2">
    <name type="scientific">Jaapia argillacea MUCL 33604</name>
    <dbReference type="NCBI Taxonomy" id="933084"/>
    <lineage>
        <taxon>Eukaryota</taxon>
        <taxon>Fungi</taxon>
        <taxon>Dikarya</taxon>
        <taxon>Basidiomycota</taxon>
        <taxon>Agaricomycotina</taxon>
        <taxon>Agaricomycetes</taxon>
        <taxon>Agaricomycetidae</taxon>
        <taxon>Jaapiales</taxon>
        <taxon>Jaapiaceae</taxon>
        <taxon>Jaapia</taxon>
    </lineage>
</organism>